<dbReference type="GO" id="GO:0015833">
    <property type="term" value="P:peptide transport"/>
    <property type="evidence" value="ECO:0007669"/>
    <property type="project" value="TreeGrafter"/>
</dbReference>
<dbReference type="Proteomes" id="UP000548476">
    <property type="component" value="Unassembled WGS sequence"/>
</dbReference>
<evidence type="ECO:0000313" key="4">
    <source>
        <dbReference type="Proteomes" id="UP000548476"/>
    </source>
</evidence>
<organism evidence="3 4">
    <name type="scientific">Phytomonospora endophytica</name>
    <dbReference type="NCBI Taxonomy" id="714109"/>
    <lineage>
        <taxon>Bacteria</taxon>
        <taxon>Bacillati</taxon>
        <taxon>Actinomycetota</taxon>
        <taxon>Actinomycetes</taxon>
        <taxon>Micromonosporales</taxon>
        <taxon>Micromonosporaceae</taxon>
        <taxon>Phytomonospora</taxon>
    </lineage>
</organism>
<dbReference type="Gene3D" id="3.10.105.10">
    <property type="entry name" value="Dipeptide-binding Protein, Domain 3"/>
    <property type="match status" value="1"/>
</dbReference>
<dbReference type="Pfam" id="PF00496">
    <property type="entry name" value="SBP_bac_5"/>
    <property type="match status" value="1"/>
</dbReference>
<dbReference type="CDD" id="cd08501">
    <property type="entry name" value="PBP2_Lpqw"/>
    <property type="match status" value="1"/>
</dbReference>
<feature type="domain" description="Solute-binding protein family 5" evidence="2">
    <location>
        <begin position="114"/>
        <end position="498"/>
    </location>
</feature>
<dbReference type="PROSITE" id="PS51257">
    <property type="entry name" value="PROKAR_LIPOPROTEIN"/>
    <property type="match status" value="1"/>
</dbReference>
<evidence type="ECO:0000313" key="3">
    <source>
        <dbReference type="EMBL" id="MBB6032880.1"/>
    </source>
</evidence>
<dbReference type="PANTHER" id="PTHR30290">
    <property type="entry name" value="PERIPLASMIC BINDING COMPONENT OF ABC TRANSPORTER"/>
    <property type="match status" value="1"/>
</dbReference>
<proteinExistence type="predicted"/>
<comment type="caution">
    <text evidence="3">The sequence shown here is derived from an EMBL/GenBank/DDBJ whole genome shotgun (WGS) entry which is preliminary data.</text>
</comment>
<dbReference type="AlphaFoldDB" id="A0A841FLQ1"/>
<dbReference type="InterPro" id="IPR000914">
    <property type="entry name" value="SBP_5_dom"/>
</dbReference>
<protein>
    <submittedName>
        <fullName evidence="3">Peptide/nickel transport system substrate-binding protein</fullName>
    </submittedName>
</protein>
<feature type="chain" id="PRO_5032584623" evidence="1">
    <location>
        <begin position="31"/>
        <end position="586"/>
    </location>
</feature>
<dbReference type="RefSeq" id="WP_184785814.1">
    <property type="nucleotide sequence ID" value="NZ_BONT01000020.1"/>
</dbReference>
<accession>A0A841FLQ1</accession>
<name>A0A841FLQ1_9ACTN</name>
<dbReference type="InterPro" id="IPR039424">
    <property type="entry name" value="SBP_5"/>
</dbReference>
<evidence type="ECO:0000259" key="2">
    <source>
        <dbReference type="Pfam" id="PF00496"/>
    </source>
</evidence>
<dbReference type="Gene3D" id="3.40.190.10">
    <property type="entry name" value="Periplasmic binding protein-like II"/>
    <property type="match status" value="1"/>
</dbReference>
<dbReference type="EMBL" id="JACHGT010000002">
    <property type="protein sequence ID" value="MBB6032880.1"/>
    <property type="molecule type" value="Genomic_DNA"/>
</dbReference>
<dbReference type="GO" id="GO:1904680">
    <property type="term" value="F:peptide transmembrane transporter activity"/>
    <property type="evidence" value="ECO:0007669"/>
    <property type="project" value="TreeGrafter"/>
</dbReference>
<dbReference type="SUPFAM" id="SSF53850">
    <property type="entry name" value="Periplasmic binding protein-like II"/>
    <property type="match status" value="1"/>
</dbReference>
<sequence length="586" mass="63070">MLLSRKRPLTTLIPVLGAAALLVLASCAGSEDGTSGTGRGLADCAANVNACNSGDRADGGEMVWAISNGWEEWNNTTSSGNSVYLNQILHGVFPLTGRFQPDATWQWSRDLLVEEPKLLSEDPQSWQYKIRPEAVWDDGTPIGVDDFTWYWYALSGDASLCTECSPAATTYGGQIASITETEKGTVTITLKDGEKNPEWRTATALSYPAHVAATAGHDWKNDPAQMAASMKYFAETVPAWSGGPYRIDTAVVGEQVVKVPNEKWYGAVKPTLDKLIVKVVADPRSLLPGIENGELQGSAPAALDADVAEQAGGVQGLYSDLATGPSWEHVDINVHNKWLSDLQLRTAILTAINVDDINARTYGQVTDQVERRLNHLFKATSPYFTDQITASGQGSGDIEKAKAILTAAGYSIVDGKLTKDGENVGPLRLRSLDGHPMRQISVELIQSYLAELGIEITLDPIAADKLGSALAERDFDIVLFGWSGTPEFSTAPKQFWGSASASNFGGNENKTIDELIATVRQTVDPAEAAARTNEVIAKVVGDAYILPLVTTPSIVLVSDKYVNVRDTSASPLRALYNHEEWGLAAQ</sequence>
<keyword evidence="1" id="KW-0732">Signal</keyword>
<feature type="signal peptide" evidence="1">
    <location>
        <begin position="1"/>
        <end position="30"/>
    </location>
</feature>
<dbReference type="PANTHER" id="PTHR30290:SF65">
    <property type="entry name" value="MONOACYL PHOSPHATIDYLINOSITOL TETRAMANNOSIDE-BINDING PROTEIN LPQW-RELATED"/>
    <property type="match status" value="1"/>
</dbReference>
<gene>
    <name evidence="3" type="ORF">HNR73_000727</name>
</gene>
<evidence type="ECO:0000256" key="1">
    <source>
        <dbReference type="SAM" id="SignalP"/>
    </source>
</evidence>
<keyword evidence="4" id="KW-1185">Reference proteome</keyword>
<reference evidence="3 4" key="1">
    <citation type="submission" date="2020-08" db="EMBL/GenBank/DDBJ databases">
        <title>Genomic Encyclopedia of Type Strains, Phase IV (KMG-IV): sequencing the most valuable type-strain genomes for metagenomic binning, comparative biology and taxonomic classification.</title>
        <authorList>
            <person name="Goeker M."/>
        </authorList>
    </citation>
    <scope>NUCLEOTIDE SEQUENCE [LARGE SCALE GENOMIC DNA]</scope>
    <source>
        <strain evidence="3 4">YIM 65646</strain>
    </source>
</reference>